<dbReference type="PROSITE" id="PS50158">
    <property type="entry name" value="ZF_CCHC"/>
    <property type="match status" value="1"/>
</dbReference>
<dbReference type="KEGG" id="ghi:107887635"/>
<reference evidence="4" key="1">
    <citation type="journal article" date="2020" name="Nat. Genet.">
        <title>Genomic diversifications of five Gossypium allopolyploid species and their impact on cotton improvement.</title>
        <authorList>
            <person name="Chen Z.J."/>
            <person name="Sreedasyam A."/>
            <person name="Ando A."/>
            <person name="Song Q."/>
            <person name="De Santiago L.M."/>
            <person name="Hulse-Kemp A.M."/>
            <person name="Ding M."/>
            <person name="Ye W."/>
            <person name="Kirkbride R.C."/>
            <person name="Jenkins J."/>
            <person name="Plott C."/>
            <person name="Lovell J."/>
            <person name="Lin Y.M."/>
            <person name="Vaughn R."/>
            <person name="Liu B."/>
            <person name="Simpson S."/>
            <person name="Scheffler B.E."/>
            <person name="Wen L."/>
            <person name="Saski C.A."/>
            <person name="Grover C.E."/>
            <person name="Hu G."/>
            <person name="Conover J.L."/>
            <person name="Carlson J.W."/>
            <person name="Shu S."/>
            <person name="Boston L.B."/>
            <person name="Williams M."/>
            <person name="Peterson D.G."/>
            <person name="McGee K."/>
            <person name="Jones D.C."/>
            <person name="Wendel J.F."/>
            <person name="Stelly D.M."/>
            <person name="Grimwood J."/>
            <person name="Schmutz J."/>
        </authorList>
    </citation>
    <scope>NUCLEOTIDE SEQUENCE [LARGE SCALE GENOMIC DNA]</scope>
    <source>
        <strain evidence="4">cv. TM-1</strain>
    </source>
</reference>
<evidence type="ECO:0000259" key="3">
    <source>
        <dbReference type="PROSITE" id="PS50158"/>
    </source>
</evidence>
<dbReference type="GO" id="GO:0008270">
    <property type="term" value="F:zinc ion binding"/>
    <property type="evidence" value="ECO:0007669"/>
    <property type="project" value="UniProtKB-KW"/>
</dbReference>
<organism evidence="4 5">
    <name type="scientific">Gossypium hirsutum</name>
    <name type="common">Upland cotton</name>
    <name type="synonym">Gossypium mexicanum</name>
    <dbReference type="NCBI Taxonomy" id="3635"/>
    <lineage>
        <taxon>Eukaryota</taxon>
        <taxon>Viridiplantae</taxon>
        <taxon>Streptophyta</taxon>
        <taxon>Embryophyta</taxon>
        <taxon>Tracheophyta</taxon>
        <taxon>Spermatophyta</taxon>
        <taxon>Magnoliopsida</taxon>
        <taxon>eudicotyledons</taxon>
        <taxon>Gunneridae</taxon>
        <taxon>Pentapetalae</taxon>
        <taxon>rosids</taxon>
        <taxon>malvids</taxon>
        <taxon>Malvales</taxon>
        <taxon>Malvaceae</taxon>
        <taxon>Malvoideae</taxon>
        <taxon>Gossypium</taxon>
    </lineage>
</organism>
<dbReference type="InterPro" id="IPR032567">
    <property type="entry name" value="RTL1-rel"/>
</dbReference>
<dbReference type="PANTHER" id="PTHR15503">
    <property type="entry name" value="LDOC1 RELATED"/>
    <property type="match status" value="1"/>
</dbReference>
<keyword evidence="4" id="KW-1185">Reference proteome</keyword>
<feature type="domain" description="CCHC-type" evidence="3">
    <location>
        <begin position="157"/>
        <end position="172"/>
    </location>
</feature>
<dbReference type="Gene3D" id="4.10.60.10">
    <property type="entry name" value="Zinc finger, CCHC-type"/>
    <property type="match status" value="1"/>
</dbReference>
<feature type="region of interest" description="Disordered" evidence="2">
    <location>
        <begin position="177"/>
        <end position="225"/>
    </location>
</feature>
<evidence type="ECO:0000313" key="4">
    <source>
        <dbReference type="Proteomes" id="UP000818029"/>
    </source>
</evidence>
<dbReference type="AlphaFoldDB" id="A0A1U8HTT8"/>
<sequence>MTVIEYKREFVRLSKYTRECLSTKTIVCKRFENGLNEDIQLLVGILELKEFVELVERECKAEELAKKTWKADLVSQDLKKRQLNKSFQSSSKNSREFTTRSNASSGYSSKNRSKQYTVSKAQTTSIASVWNARPDRSGCPQRGRHHFGECQGNDRTCFKCSSLDHFVKDCPERTERRNLQGTRLDSTANKGKPQRNPSSGTSSKAAPRDSTVRPEGRAPTRTYAIRPCEEASSPDVITGTFSIYETPIVPLIDLGSTHSYICMKLVSGMNLFVEPTEFANLLLLPFDEFDVILGMNWLTTHDVVVNFGRKFIELKYESGNVFWVEQDELNGMPAMIFSMSTQRCIRKAYEAYLTFVLNTKESELKIELVPVVCEYSNLFLEESSGLPPIREVEFGIDLTPGTTPISIAPYRMAPIELKELKVQL</sequence>
<evidence type="ECO:0000256" key="2">
    <source>
        <dbReference type="SAM" id="MobiDB-lite"/>
    </source>
</evidence>
<dbReference type="OrthoDB" id="437338at2759"/>
<dbReference type="InterPro" id="IPR021109">
    <property type="entry name" value="Peptidase_aspartic_dom_sf"/>
</dbReference>
<dbReference type="GeneID" id="107887635"/>
<keyword evidence="1" id="KW-0479">Metal-binding</keyword>
<feature type="compositionally biased region" description="Polar residues" evidence="2">
    <location>
        <begin position="179"/>
        <end position="204"/>
    </location>
</feature>
<dbReference type="CDD" id="cd00303">
    <property type="entry name" value="retropepsin_like"/>
    <property type="match status" value="1"/>
</dbReference>
<dbReference type="InterPro" id="IPR001878">
    <property type="entry name" value="Znf_CCHC"/>
</dbReference>
<feature type="compositionally biased region" description="Basic and acidic residues" evidence="2">
    <location>
        <begin position="206"/>
        <end position="218"/>
    </location>
</feature>
<reference evidence="5" key="2">
    <citation type="submission" date="2025-08" db="UniProtKB">
        <authorList>
            <consortium name="RefSeq"/>
        </authorList>
    </citation>
    <scope>IDENTIFICATION</scope>
</reference>
<proteinExistence type="predicted"/>
<dbReference type="Pfam" id="PF00098">
    <property type="entry name" value="zf-CCHC"/>
    <property type="match status" value="1"/>
</dbReference>
<dbReference type="GO" id="GO:0003676">
    <property type="term" value="F:nucleic acid binding"/>
    <property type="evidence" value="ECO:0007669"/>
    <property type="project" value="InterPro"/>
</dbReference>
<name>A0A1U8HTT8_GOSHI</name>
<dbReference type="Pfam" id="PF08284">
    <property type="entry name" value="RVP_2"/>
    <property type="match status" value="2"/>
</dbReference>
<feature type="region of interest" description="Disordered" evidence="2">
    <location>
        <begin position="85"/>
        <end position="120"/>
    </location>
</feature>
<keyword evidence="1" id="KW-0862">Zinc</keyword>
<evidence type="ECO:0000256" key="1">
    <source>
        <dbReference type="PROSITE-ProRule" id="PRU00047"/>
    </source>
</evidence>
<gene>
    <name evidence="5" type="primary">LOC107887635</name>
</gene>
<dbReference type="RefSeq" id="XP_016667368.1">
    <property type="nucleotide sequence ID" value="XM_016811879.1"/>
</dbReference>
<dbReference type="Proteomes" id="UP000818029">
    <property type="component" value="Chromosome A03"/>
</dbReference>
<keyword evidence="1" id="KW-0863">Zinc-finger</keyword>
<dbReference type="SMART" id="SM00343">
    <property type="entry name" value="ZnF_C2HC"/>
    <property type="match status" value="1"/>
</dbReference>
<protein>
    <recommendedName>
        <fullName evidence="3">CCHC-type domain-containing protein</fullName>
    </recommendedName>
</protein>
<dbReference type="PaxDb" id="3635-A0A1U8HTT8"/>
<accession>A0A1U8HTT8</accession>
<feature type="compositionally biased region" description="Polar residues" evidence="2">
    <location>
        <begin position="99"/>
        <end position="120"/>
    </location>
</feature>
<evidence type="ECO:0000313" key="5">
    <source>
        <dbReference type="RefSeq" id="XP_016667368.1"/>
    </source>
</evidence>
<dbReference type="Gene3D" id="2.40.70.10">
    <property type="entry name" value="Acid Proteases"/>
    <property type="match status" value="1"/>
</dbReference>
<dbReference type="PANTHER" id="PTHR15503:SF45">
    <property type="entry name" value="RNA-DIRECTED DNA POLYMERASE HOMOLOG"/>
    <property type="match status" value="1"/>
</dbReference>